<gene>
    <name evidence="2" type="ORF">E2C01_069451</name>
</gene>
<evidence type="ECO:0000313" key="2">
    <source>
        <dbReference type="EMBL" id="MPC75067.1"/>
    </source>
</evidence>
<keyword evidence="3" id="KW-1185">Reference proteome</keyword>
<dbReference type="OrthoDB" id="6378814at2759"/>
<evidence type="ECO:0000259" key="1">
    <source>
        <dbReference type="Pfam" id="PF26215"/>
    </source>
</evidence>
<reference evidence="2 3" key="1">
    <citation type="submission" date="2019-05" db="EMBL/GenBank/DDBJ databases">
        <title>Another draft genome of Portunus trituberculatus and its Hox gene families provides insights of decapod evolution.</title>
        <authorList>
            <person name="Jeong J.-H."/>
            <person name="Song I."/>
            <person name="Kim S."/>
            <person name="Choi T."/>
            <person name="Kim D."/>
            <person name="Ryu S."/>
            <person name="Kim W."/>
        </authorList>
    </citation>
    <scope>NUCLEOTIDE SEQUENCE [LARGE SCALE GENOMIC DNA]</scope>
    <source>
        <tissue evidence="2">Muscle</tissue>
    </source>
</reference>
<evidence type="ECO:0000313" key="3">
    <source>
        <dbReference type="Proteomes" id="UP000324222"/>
    </source>
</evidence>
<dbReference type="InterPro" id="IPR058912">
    <property type="entry name" value="HTH_animal"/>
</dbReference>
<sequence>MLFLDVLVSQENEKFITTVYTKLTNPGYCLNGRSECPQKYKDSTIGAYIRRALTHCSMWKQVHEEIERSSQVLVNNGFSEKDIHRLTRKIINSWYNKKENVKKEEIEIFYKAAFSTAYKEDERIMRQIVMKNIKPSDPNTSLKLTIYYKTKKTQHLLCSRQLWCLTL</sequence>
<proteinExistence type="predicted"/>
<accession>A0A5B7I0T9</accession>
<protein>
    <recommendedName>
        <fullName evidence="1">Helix-turn-helix domain-containing protein</fullName>
    </recommendedName>
</protein>
<feature type="domain" description="Helix-turn-helix" evidence="1">
    <location>
        <begin position="28"/>
        <end position="85"/>
    </location>
</feature>
<comment type="caution">
    <text evidence="2">The sequence shown here is derived from an EMBL/GenBank/DDBJ whole genome shotgun (WGS) entry which is preliminary data.</text>
</comment>
<dbReference type="Pfam" id="PF26215">
    <property type="entry name" value="HTH_animal"/>
    <property type="match status" value="1"/>
</dbReference>
<dbReference type="EMBL" id="VSRR010040280">
    <property type="protein sequence ID" value="MPC75067.1"/>
    <property type="molecule type" value="Genomic_DNA"/>
</dbReference>
<dbReference type="Proteomes" id="UP000324222">
    <property type="component" value="Unassembled WGS sequence"/>
</dbReference>
<name>A0A5B7I0T9_PORTR</name>
<dbReference type="AlphaFoldDB" id="A0A5B7I0T9"/>
<organism evidence="2 3">
    <name type="scientific">Portunus trituberculatus</name>
    <name type="common">Swimming crab</name>
    <name type="synonym">Neptunus trituberculatus</name>
    <dbReference type="NCBI Taxonomy" id="210409"/>
    <lineage>
        <taxon>Eukaryota</taxon>
        <taxon>Metazoa</taxon>
        <taxon>Ecdysozoa</taxon>
        <taxon>Arthropoda</taxon>
        <taxon>Crustacea</taxon>
        <taxon>Multicrustacea</taxon>
        <taxon>Malacostraca</taxon>
        <taxon>Eumalacostraca</taxon>
        <taxon>Eucarida</taxon>
        <taxon>Decapoda</taxon>
        <taxon>Pleocyemata</taxon>
        <taxon>Brachyura</taxon>
        <taxon>Eubrachyura</taxon>
        <taxon>Portunoidea</taxon>
        <taxon>Portunidae</taxon>
        <taxon>Portuninae</taxon>
        <taxon>Portunus</taxon>
    </lineage>
</organism>